<feature type="domain" description="GRF-type" evidence="6">
    <location>
        <begin position="62"/>
        <end position="103"/>
    </location>
</feature>
<feature type="region of interest" description="Disordered" evidence="5">
    <location>
        <begin position="1"/>
        <end position="27"/>
    </location>
</feature>
<dbReference type="PANTHER" id="PTHR47150">
    <property type="entry name" value="OS12G0169200 PROTEIN"/>
    <property type="match status" value="1"/>
</dbReference>
<dbReference type="AlphaFoldDB" id="A0A0D3D4M5"/>
<evidence type="ECO:0000313" key="8">
    <source>
        <dbReference type="Proteomes" id="UP000032141"/>
    </source>
</evidence>
<dbReference type="InterPro" id="IPR010666">
    <property type="entry name" value="Znf_GRF"/>
</dbReference>
<evidence type="ECO:0000256" key="3">
    <source>
        <dbReference type="ARBA" id="ARBA00022833"/>
    </source>
</evidence>
<keyword evidence="3" id="KW-0862">Zinc</keyword>
<dbReference type="EnsemblPlants" id="Bo7g030630.1">
    <property type="protein sequence ID" value="Bo7g030630.1"/>
    <property type="gene ID" value="Bo7g030630"/>
</dbReference>
<dbReference type="Proteomes" id="UP000032141">
    <property type="component" value="Chromosome C7"/>
</dbReference>
<sequence>MGRYSYSQPSEDEPLFGNNDDSDYSETEDLIRRDQAELSLERCSQVHYPLQPEVEFGFPQVCYCGAHPVLATSNTRNDQGRRYYTCANKDDGDCHIFKWWDDAVMDEMRARDVHVFQLAEKVESLTLLTDYDTEEKLRNLEKMVGDMAKDKSYLCEEYIDFNPQPKERKTRVFIERHREEGHQKLWNDYFSETPTYPHNIFRRRFRMNKALFLRIVHRLSTKVEYFQPRVDATGRSSLTPLQKCTASIRQLAYGGGSDTVDEYVRIGETTSRRSLHNFAAGIIDLFGDEYLRRPTPEDLQRLLYIGEQRGFPRMTQVNFHVNGNPYNLAYYLTDGIYPKWATFIQSIRLPQGQKHSLFAQTQEAVRKDVERAFGVLQARFAVVRNPSNIWDKEKIGNIMRAGIILSKMNDHQELRTTVVNLKKEKMWLHFPSIYLHLS</sequence>
<dbReference type="PANTHER" id="PTHR47150:SF5">
    <property type="entry name" value="OS07G0546750 PROTEIN"/>
    <property type="match status" value="1"/>
</dbReference>
<dbReference type="PROSITE" id="PS51999">
    <property type="entry name" value="ZF_GRF"/>
    <property type="match status" value="1"/>
</dbReference>
<dbReference type="Gramene" id="Bo7g030630.1">
    <property type="protein sequence ID" value="Bo7g030630.1"/>
    <property type="gene ID" value="Bo7g030630"/>
</dbReference>
<evidence type="ECO:0000256" key="4">
    <source>
        <dbReference type="PROSITE-ProRule" id="PRU01343"/>
    </source>
</evidence>
<reference evidence="7" key="2">
    <citation type="submission" date="2015-03" db="UniProtKB">
        <authorList>
            <consortium name="EnsemblPlants"/>
        </authorList>
    </citation>
    <scope>IDENTIFICATION</scope>
</reference>
<reference evidence="7 8" key="1">
    <citation type="journal article" date="2014" name="Genome Biol.">
        <title>Transcriptome and methylome profiling reveals relics of genome dominance in the mesopolyploid Brassica oleracea.</title>
        <authorList>
            <person name="Parkin I.A."/>
            <person name="Koh C."/>
            <person name="Tang H."/>
            <person name="Robinson S.J."/>
            <person name="Kagale S."/>
            <person name="Clarke W.E."/>
            <person name="Town C.D."/>
            <person name="Nixon J."/>
            <person name="Krishnakumar V."/>
            <person name="Bidwell S.L."/>
            <person name="Denoeud F."/>
            <person name="Belcram H."/>
            <person name="Links M.G."/>
            <person name="Just J."/>
            <person name="Clarke C."/>
            <person name="Bender T."/>
            <person name="Huebert T."/>
            <person name="Mason A.S."/>
            <person name="Pires J.C."/>
            <person name="Barker G."/>
            <person name="Moore J."/>
            <person name="Walley P.G."/>
            <person name="Manoli S."/>
            <person name="Batley J."/>
            <person name="Edwards D."/>
            <person name="Nelson M.N."/>
            <person name="Wang X."/>
            <person name="Paterson A.H."/>
            <person name="King G."/>
            <person name="Bancroft I."/>
            <person name="Chalhoub B."/>
            <person name="Sharpe A.G."/>
        </authorList>
    </citation>
    <scope>NUCLEOTIDE SEQUENCE</scope>
    <source>
        <strain evidence="7 8">cv. TO1000</strain>
    </source>
</reference>
<name>A0A0D3D4M5_BRAOL</name>
<dbReference type="Pfam" id="PF06839">
    <property type="entry name" value="Zn_ribbon_GRF"/>
    <property type="match status" value="1"/>
</dbReference>
<dbReference type="InterPro" id="IPR006912">
    <property type="entry name" value="Harbinger_derived_prot"/>
</dbReference>
<proteinExistence type="predicted"/>
<feature type="compositionally biased region" description="Acidic residues" evidence="5">
    <location>
        <begin position="10"/>
        <end position="27"/>
    </location>
</feature>
<dbReference type="HOGENOM" id="CLU_012390_8_2_1"/>
<dbReference type="Pfam" id="PF04827">
    <property type="entry name" value="Plant_tran"/>
    <property type="match status" value="1"/>
</dbReference>
<keyword evidence="1" id="KW-0479">Metal-binding</keyword>
<protein>
    <recommendedName>
        <fullName evidence="6">GRF-type domain-containing protein</fullName>
    </recommendedName>
</protein>
<accession>A0A0D3D4M5</accession>
<evidence type="ECO:0000256" key="2">
    <source>
        <dbReference type="ARBA" id="ARBA00022771"/>
    </source>
</evidence>
<dbReference type="GO" id="GO:0008270">
    <property type="term" value="F:zinc ion binding"/>
    <property type="evidence" value="ECO:0007669"/>
    <property type="project" value="UniProtKB-KW"/>
</dbReference>
<evidence type="ECO:0000256" key="5">
    <source>
        <dbReference type="SAM" id="MobiDB-lite"/>
    </source>
</evidence>
<dbReference type="STRING" id="109376.A0A0D3D4M5"/>
<evidence type="ECO:0000259" key="6">
    <source>
        <dbReference type="PROSITE" id="PS51999"/>
    </source>
</evidence>
<keyword evidence="8" id="KW-1185">Reference proteome</keyword>
<organism evidence="7 8">
    <name type="scientific">Brassica oleracea var. oleracea</name>
    <dbReference type="NCBI Taxonomy" id="109376"/>
    <lineage>
        <taxon>Eukaryota</taxon>
        <taxon>Viridiplantae</taxon>
        <taxon>Streptophyta</taxon>
        <taxon>Embryophyta</taxon>
        <taxon>Tracheophyta</taxon>
        <taxon>Spermatophyta</taxon>
        <taxon>Magnoliopsida</taxon>
        <taxon>eudicotyledons</taxon>
        <taxon>Gunneridae</taxon>
        <taxon>Pentapetalae</taxon>
        <taxon>rosids</taxon>
        <taxon>malvids</taxon>
        <taxon>Brassicales</taxon>
        <taxon>Brassicaceae</taxon>
        <taxon>Brassiceae</taxon>
        <taxon>Brassica</taxon>
    </lineage>
</organism>
<evidence type="ECO:0000313" key="7">
    <source>
        <dbReference type="EnsemblPlants" id="Bo7g030630.1"/>
    </source>
</evidence>
<evidence type="ECO:0000256" key="1">
    <source>
        <dbReference type="ARBA" id="ARBA00022723"/>
    </source>
</evidence>
<keyword evidence="2 4" id="KW-0863">Zinc-finger</keyword>